<organism evidence="3 4">
    <name type="scientific">Streptosporangium sandarakinum</name>
    <dbReference type="NCBI Taxonomy" id="1260955"/>
    <lineage>
        <taxon>Bacteria</taxon>
        <taxon>Bacillati</taxon>
        <taxon>Actinomycetota</taxon>
        <taxon>Actinomycetes</taxon>
        <taxon>Streptosporangiales</taxon>
        <taxon>Streptosporangiaceae</taxon>
        <taxon>Streptosporangium</taxon>
    </lineage>
</organism>
<dbReference type="InterPro" id="IPR013022">
    <property type="entry name" value="Xyl_isomerase-like_TIM-brl"/>
</dbReference>
<keyword evidence="3" id="KW-0456">Lyase</keyword>
<evidence type="ECO:0000313" key="4">
    <source>
        <dbReference type="Proteomes" id="UP000576393"/>
    </source>
</evidence>
<keyword evidence="4" id="KW-1185">Reference proteome</keyword>
<dbReference type="InterPro" id="IPR050312">
    <property type="entry name" value="IolE/XylAMocC-like"/>
</dbReference>
<dbReference type="GO" id="GO:0050114">
    <property type="term" value="F:myo-inosose-2 dehydratase activity"/>
    <property type="evidence" value="ECO:0007669"/>
    <property type="project" value="UniProtKB-EC"/>
</dbReference>
<name>A0A852V3T0_9ACTN</name>
<proteinExistence type="predicted"/>
<comment type="caution">
    <text evidence="3">The sequence shown here is derived from an EMBL/GenBank/DDBJ whole genome shotgun (WGS) entry which is preliminary data.</text>
</comment>
<evidence type="ECO:0000259" key="2">
    <source>
        <dbReference type="Pfam" id="PF01261"/>
    </source>
</evidence>
<sequence length="342" mass="35801">MRTAGAPISWGVCEVPGWGRQLDRSQVLAEMRDLGLTATELGPYGFLPLSPTRCRAMLEGYGLRAVGGFVPVILHEPRYDPLPEVRAALRSFRDGDVGVLVLAATADEEGYDKRHAPDAQGRDARHVPDAQGWKTLLANLKRITKAAEEFGRTVALHPHVGTVVENAEEVERVLDGSAMPLCLDTGHLLVGGADPAGMVVRAAGRIAHVHLKDVDAGLAARVRAGETPYARAVREGLYRPLGRGDVDVAGVVTGLAAAGYDGWYVLEQDVMLGREDDDVPRRNMAESLAYLRELDGGSAAASGGDAPRGDGPGDGGSAAASGGDAPRGDGPRDGGPAAGGRR</sequence>
<dbReference type="PANTHER" id="PTHR12110">
    <property type="entry name" value="HYDROXYPYRUVATE ISOMERASE"/>
    <property type="match status" value="1"/>
</dbReference>
<dbReference type="Gene3D" id="3.20.20.150">
    <property type="entry name" value="Divalent-metal-dependent TIM barrel enzymes"/>
    <property type="match status" value="1"/>
</dbReference>
<dbReference type="RefSeq" id="WP_312873516.1">
    <property type="nucleotide sequence ID" value="NZ_JACCCO010000002.1"/>
</dbReference>
<dbReference type="PANTHER" id="PTHR12110:SF41">
    <property type="entry name" value="INOSOSE DEHYDRATASE"/>
    <property type="match status" value="1"/>
</dbReference>
<gene>
    <name evidence="3" type="ORF">HDA43_004907</name>
</gene>
<feature type="domain" description="Xylose isomerase-like TIM barrel" evidence="2">
    <location>
        <begin position="30"/>
        <end position="293"/>
    </location>
</feature>
<dbReference type="EMBL" id="JACCCO010000002">
    <property type="protein sequence ID" value="NYF42706.1"/>
    <property type="molecule type" value="Genomic_DNA"/>
</dbReference>
<dbReference type="SUPFAM" id="SSF51658">
    <property type="entry name" value="Xylose isomerase-like"/>
    <property type="match status" value="1"/>
</dbReference>
<evidence type="ECO:0000256" key="1">
    <source>
        <dbReference type="SAM" id="MobiDB-lite"/>
    </source>
</evidence>
<protein>
    <submittedName>
        <fullName evidence="3">Inosose dehydratase</fullName>
        <ecNumber evidence="3">4.2.1.44</ecNumber>
    </submittedName>
</protein>
<feature type="region of interest" description="Disordered" evidence="1">
    <location>
        <begin position="296"/>
        <end position="342"/>
    </location>
</feature>
<evidence type="ECO:0000313" key="3">
    <source>
        <dbReference type="EMBL" id="NYF42706.1"/>
    </source>
</evidence>
<reference evidence="3 4" key="1">
    <citation type="submission" date="2020-07" db="EMBL/GenBank/DDBJ databases">
        <title>Sequencing the genomes of 1000 actinobacteria strains.</title>
        <authorList>
            <person name="Klenk H.-P."/>
        </authorList>
    </citation>
    <scope>NUCLEOTIDE SEQUENCE [LARGE SCALE GENOMIC DNA]</scope>
    <source>
        <strain evidence="3 4">DSM 45763</strain>
    </source>
</reference>
<dbReference type="InterPro" id="IPR036237">
    <property type="entry name" value="Xyl_isomerase-like_sf"/>
</dbReference>
<feature type="compositionally biased region" description="Low complexity" evidence="1">
    <location>
        <begin position="296"/>
        <end position="305"/>
    </location>
</feature>
<accession>A0A852V3T0</accession>
<dbReference type="EC" id="4.2.1.44" evidence="3"/>
<dbReference type="Proteomes" id="UP000576393">
    <property type="component" value="Unassembled WGS sequence"/>
</dbReference>
<dbReference type="AlphaFoldDB" id="A0A852V3T0"/>
<dbReference type="Pfam" id="PF01261">
    <property type="entry name" value="AP_endonuc_2"/>
    <property type="match status" value="1"/>
</dbReference>